<dbReference type="InterPro" id="IPR023299">
    <property type="entry name" value="ATPase_P-typ_cyto_dom_N"/>
</dbReference>
<evidence type="ECO:0000256" key="3">
    <source>
        <dbReference type="ARBA" id="ARBA00022692"/>
    </source>
</evidence>
<dbReference type="EMBL" id="AZIL01001434">
    <property type="protein sequence ID" value="EWM23830.1"/>
    <property type="molecule type" value="Genomic_DNA"/>
</dbReference>
<dbReference type="PRINTS" id="PR00120">
    <property type="entry name" value="HATPASE"/>
</dbReference>
<dbReference type="Proteomes" id="UP000019335">
    <property type="component" value="Chromosome 15"/>
</dbReference>
<gene>
    <name evidence="13" type="ORF">Naga_100362g4</name>
</gene>
<evidence type="ECO:0000256" key="4">
    <source>
        <dbReference type="ARBA" id="ARBA00022723"/>
    </source>
</evidence>
<dbReference type="InterPro" id="IPR050510">
    <property type="entry name" value="Cation_transp_ATPase_P-type"/>
</dbReference>
<protein>
    <submittedName>
        <fullName evidence="13">P-type had subfamily ic</fullName>
    </submittedName>
</protein>
<evidence type="ECO:0000256" key="11">
    <source>
        <dbReference type="SAM" id="Phobius"/>
    </source>
</evidence>
<dbReference type="GO" id="GO:0016887">
    <property type="term" value="F:ATP hydrolysis activity"/>
    <property type="evidence" value="ECO:0007669"/>
    <property type="project" value="InterPro"/>
</dbReference>
<dbReference type="SFLD" id="SFLDF00027">
    <property type="entry name" value="p-type_atpase"/>
    <property type="match status" value="1"/>
</dbReference>
<evidence type="ECO:0000256" key="8">
    <source>
        <dbReference type="ARBA" id="ARBA00022989"/>
    </source>
</evidence>
<dbReference type="PANTHER" id="PTHR43294">
    <property type="entry name" value="SODIUM/POTASSIUM-TRANSPORTING ATPASE SUBUNIT ALPHA"/>
    <property type="match status" value="1"/>
</dbReference>
<keyword evidence="4" id="KW-0479">Metal-binding</keyword>
<dbReference type="PANTHER" id="PTHR43294:SF20">
    <property type="entry name" value="P-TYPE ATPASE"/>
    <property type="match status" value="1"/>
</dbReference>
<feature type="transmembrane region" description="Helical" evidence="11">
    <location>
        <begin position="552"/>
        <end position="570"/>
    </location>
</feature>
<dbReference type="InterPro" id="IPR023214">
    <property type="entry name" value="HAD_sf"/>
</dbReference>
<keyword evidence="7" id="KW-1278">Translocase</keyword>
<dbReference type="Pfam" id="PF00122">
    <property type="entry name" value="E1-E2_ATPase"/>
    <property type="match status" value="1"/>
</dbReference>
<organism evidence="13 14">
    <name type="scientific">Nannochloropsis gaditana</name>
    <dbReference type="NCBI Taxonomy" id="72520"/>
    <lineage>
        <taxon>Eukaryota</taxon>
        <taxon>Sar</taxon>
        <taxon>Stramenopiles</taxon>
        <taxon>Ochrophyta</taxon>
        <taxon>Eustigmatophyceae</taxon>
        <taxon>Eustigmatales</taxon>
        <taxon>Monodopsidaceae</taxon>
        <taxon>Nannochloropsis</taxon>
    </lineage>
</organism>
<dbReference type="SUPFAM" id="SSF81653">
    <property type="entry name" value="Calcium ATPase, transduction domain A"/>
    <property type="match status" value="1"/>
</dbReference>
<dbReference type="InterPro" id="IPR044492">
    <property type="entry name" value="P_typ_ATPase_HD_dom"/>
</dbReference>
<dbReference type="Pfam" id="PF00689">
    <property type="entry name" value="Cation_ATPase_C"/>
    <property type="match status" value="1"/>
</dbReference>
<feature type="transmembrane region" description="Helical" evidence="11">
    <location>
        <begin position="1241"/>
        <end position="1259"/>
    </location>
</feature>
<dbReference type="Pfam" id="PF00690">
    <property type="entry name" value="Cation_ATPase_N"/>
    <property type="match status" value="1"/>
</dbReference>
<dbReference type="GO" id="GO:1990573">
    <property type="term" value="P:potassium ion import across plasma membrane"/>
    <property type="evidence" value="ECO:0007669"/>
    <property type="project" value="TreeGrafter"/>
</dbReference>
<evidence type="ECO:0000259" key="12">
    <source>
        <dbReference type="SMART" id="SM00831"/>
    </source>
</evidence>
<dbReference type="GO" id="GO:0005524">
    <property type="term" value="F:ATP binding"/>
    <property type="evidence" value="ECO:0007669"/>
    <property type="project" value="UniProtKB-KW"/>
</dbReference>
<evidence type="ECO:0000313" key="13">
    <source>
        <dbReference type="EMBL" id="EWM23830.1"/>
    </source>
</evidence>
<comment type="caution">
    <text evidence="13">The sequence shown here is derived from an EMBL/GenBank/DDBJ whole genome shotgun (WGS) entry which is preliminary data.</text>
</comment>
<dbReference type="PRINTS" id="PR00119">
    <property type="entry name" value="CATATPASE"/>
</dbReference>
<dbReference type="InterPro" id="IPR018303">
    <property type="entry name" value="ATPase_P-typ_P_site"/>
</dbReference>
<dbReference type="GO" id="GO:0005391">
    <property type="term" value="F:P-type sodium:potassium-exchanging transporter activity"/>
    <property type="evidence" value="ECO:0007669"/>
    <property type="project" value="TreeGrafter"/>
</dbReference>
<dbReference type="Gene3D" id="3.40.1110.10">
    <property type="entry name" value="Calcium-transporting ATPase, cytoplasmic domain N"/>
    <property type="match status" value="1"/>
</dbReference>
<dbReference type="GO" id="GO:0036376">
    <property type="term" value="P:sodium ion export across plasma membrane"/>
    <property type="evidence" value="ECO:0007669"/>
    <property type="project" value="TreeGrafter"/>
</dbReference>
<comment type="subcellular location">
    <subcellularLocation>
        <location evidence="1">Cell membrane</location>
        <topology evidence="1">Multi-pass membrane protein</topology>
    </subcellularLocation>
</comment>
<reference evidence="13 14" key="1">
    <citation type="journal article" date="2014" name="Mol. Plant">
        <title>Chromosome Scale Genome Assembly and Transcriptome Profiling of Nannochloropsis gaditana in Nitrogen Depletion.</title>
        <authorList>
            <person name="Corteggiani Carpinelli E."/>
            <person name="Telatin A."/>
            <person name="Vitulo N."/>
            <person name="Forcato C."/>
            <person name="D'Angelo M."/>
            <person name="Schiavon R."/>
            <person name="Vezzi A."/>
            <person name="Giacometti G.M."/>
            <person name="Morosinotto T."/>
            <person name="Valle G."/>
        </authorList>
    </citation>
    <scope>NUCLEOTIDE SEQUENCE [LARGE SCALE GENOMIC DNA]</scope>
    <source>
        <strain evidence="13 14">B-31</strain>
    </source>
</reference>
<dbReference type="NCBIfam" id="TIGR01494">
    <property type="entry name" value="ATPase_P-type"/>
    <property type="match status" value="2"/>
</dbReference>
<dbReference type="Gene3D" id="2.70.150.10">
    <property type="entry name" value="Calcium-transporting ATPase, cytoplasmic transduction domain A"/>
    <property type="match status" value="1"/>
</dbReference>
<dbReference type="GO" id="GO:0005886">
    <property type="term" value="C:plasma membrane"/>
    <property type="evidence" value="ECO:0007669"/>
    <property type="project" value="UniProtKB-SubCell"/>
</dbReference>
<keyword evidence="9 11" id="KW-0472">Membrane</keyword>
<dbReference type="PROSITE" id="PS00154">
    <property type="entry name" value="ATPASE_E1_E2"/>
    <property type="match status" value="1"/>
</dbReference>
<dbReference type="OrthoDB" id="3352408at2759"/>
<dbReference type="Gene3D" id="1.20.1110.10">
    <property type="entry name" value="Calcium-transporting ATPase, transmembrane domain"/>
    <property type="match status" value="1"/>
</dbReference>
<evidence type="ECO:0000256" key="7">
    <source>
        <dbReference type="ARBA" id="ARBA00022967"/>
    </source>
</evidence>
<dbReference type="InterPro" id="IPR006068">
    <property type="entry name" value="ATPase_P-typ_cation-transptr_C"/>
</dbReference>
<keyword evidence="14" id="KW-1185">Reference proteome</keyword>
<name>W7T9Y1_9STRA</name>
<dbReference type="InterPro" id="IPR004014">
    <property type="entry name" value="ATPase_P-typ_cation-transptr_N"/>
</dbReference>
<accession>W7T9Y1</accession>
<dbReference type="InterPro" id="IPR059000">
    <property type="entry name" value="ATPase_P-type_domA"/>
</dbReference>
<dbReference type="GO" id="GO:0030007">
    <property type="term" value="P:intracellular potassium ion homeostasis"/>
    <property type="evidence" value="ECO:0007669"/>
    <property type="project" value="TreeGrafter"/>
</dbReference>
<keyword evidence="2" id="KW-1003">Cell membrane</keyword>
<dbReference type="SUPFAM" id="SSF81660">
    <property type="entry name" value="Metal cation-transporting ATPase, ATP-binding domain N"/>
    <property type="match status" value="1"/>
</dbReference>
<dbReference type="SFLD" id="SFLDG00002">
    <property type="entry name" value="C1.7:_P-type_atpase_like"/>
    <property type="match status" value="1"/>
</dbReference>
<evidence type="ECO:0000256" key="6">
    <source>
        <dbReference type="ARBA" id="ARBA00022840"/>
    </source>
</evidence>
<keyword evidence="6" id="KW-0067">ATP-binding</keyword>
<feature type="transmembrane region" description="Helical" evidence="11">
    <location>
        <begin position="1202"/>
        <end position="1221"/>
    </location>
</feature>
<dbReference type="InterPro" id="IPR001757">
    <property type="entry name" value="P_typ_ATPase"/>
</dbReference>
<dbReference type="SMART" id="SM00831">
    <property type="entry name" value="Cation_ATPase_N"/>
    <property type="match status" value="1"/>
</dbReference>
<dbReference type="InterPro" id="IPR008250">
    <property type="entry name" value="ATPase_P-typ_transduc_dom_A_sf"/>
</dbReference>
<keyword evidence="8 11" id="KW-1133">Transmembrane helix</keyword>
<feature type="transmembrane region" description="Helical" evidence="11">
    <location>
        <begin position="582"/>
        <end position="603"/>
    </location>
</feature>
<evidence type="ECO:0000313" key="14">
    <source>
        <dbReference type="Proteomes" id="UP000019335"/>
    </source>
</evidence>
<dbReference type="GO" id="GO:0046872">
    <property type="term" value="F:metal ion binding"/>
    <property type="evidence" value="ECO:0007669"/>
    <property type="project" value="UniProtKB-KW"/>
</dbReference>
<proteinExistence type="predicted"/>
<feature type="region of interest" description="Disordered" evidence="10">
    <location>
        <begin position="25"/>
        <end position="45"/>
    </location>
</feature>
<keyword evidence="5" id="KW-0547">Nucleotide-binding</keyword>
<evidence type="ECO:0000256" key="10">
    <source>
        <dbReference type="SAM" id="MobiDB-lite"/>
    </source>
</evidence>
<evidence type="ECO:0000256" key="5">
    <source>
        <dbReference type="ARBA" id="ARBA00022741"/>
    </source>
</evidence>
<keyword evidence="3 11" id="KW-0812">Transmembrane</keyword>
<dbReference type="SUPFAM" id="SSF81665">
    <property type="entry name" value="Calcium ATPase, transmembrane domain M"/>
    <property type="match status" value="1"/>
</dbReference>
<dbReference type="InterPro" id="IPR036412">
    <property type="entry name" value="HAD-like_sf"/>
</dbReference>
<evidence type="ECO:0000256" key="9">
    <source>
        <dbReference type="ARBA" id="ARBA00023136"/>
    </source>
</evidence>
<dbReference type="SUPFAM" id="SSF56784">
    <property type="entry name" value="HAD-like"/>
    <property type="match status" value="1"/>
</dbReference>
<dbReference type="GO" id="GO:0006883">
    <property type="term" value="P:intracellular sodium ion homeostasis"/>
    <property type="evidence" value="ECO:0007669"/>
    <property type="project" value="TreeGrafter"/>
</dbReference>
<dbReference type="Pfam" id="PF13246">
    <property type="entry name" value="Cation_ATPase"/>
    <property type="match status" value="1"/>
</dbReference>
<feature type="transmembrane region" description="Helical" evidence="11">
    <location>
        <begin position="1057"/>
        <end position="1077"/>
    </location>
</feature>
<feature type="transmembrane region" description="Helical" evidence="11">
    <location>
        <begin position="357"/>
        <end position="380"/>
    </location>
</feature>
<dbReference type="FunFam" id="2.70.150.10:FF:000016">
    <property type="entry name" value="Calcium-transporting P-type ATPase putative"/>
    <property type="match status" value="1"/>
</dbReference>
<feature type="domain" description="Cation-transporting P-type ATPase N-terminal" evidence="12">
    <location>
        <begin position="308"/>
        <end position="382"/>
    </location>
</feature>
<dbReference type="Gene3D" id="3.40.50.1000">
    <property type="entry name" value="HAD superfamily/HAD-like"/>
    <property type="match status" value="1"/>
</dbReference>
<sequence length="1342" mass="143935">MKPRNFGPGTLSDAFANSLDCDAKPPCMSQDHERRRKVDTKKAGDTFPRNEATQILTLDTVNISRSRGAQFHKKHASFGFLDGIHSIEQHISLLLEDLLMYGSQTTISASEELILREAFFGLHYVWRMRIRGLPDAAFSKELMERVRQVLLLFTGRVKMRGHVPFLAKPVPTREAVFAFIIFCGMLQDVGSFREVVNTKMSVADIRRALTVHLWLSVKEVEEDDDVPADVSHVVGWSSMKISVEELRRLAVTTVIFLVGILDSCGDWVELVEPGARKVFAKYCEAAGGFNAPDANTQTLKPLLAPKGEYWDTGVEKVLCMFRTRLTEGLAATDVSARREVYGDNRTPPMARASLLGILFRQLADLIVVILLGACVVSAGLGDFKTAIVLGVVVTLNTTIGFYQEWNAERAISALASLSVPQCQVVRAGMTCVVDAGELVPGDIVVLEEGNAVPADLRLCEVSQLAVIETLLTGESVPVEKSTDAIQGHRRVSLGDRRNMVFQSTVVSRGRGVGVVVNTGSTTEIGRISVAIAGTRVGKTPLQQKMAALGKHLVVVAVLACALVVVAGIAWDPHDMNIIKVGVSLALSVIPEGLVAIVTLTMALGMQRMAKGNALVRQLPAVETLGSVTTICSDKTGTITEGVMRARLLWAPAGGLLVPVPRLGREKDATRFGLAGVEAPATHMVPHALQTAVGGGGKGKQDRGERAETVSARDWAAGWQLAVMELCNNSTLSPEPGADGARTGFGDQTEVAMKVLMADVGLAWPAACLHRQEEIAFDSDRKCMSVVCSILPTAPTDRPPLLRHLSDTSRVVLSKGAPEVLLGLCATWMDQEGQTHPMTDAKLQETDAWCDAFSTQGLRTLALAVRFLPGNAGNPEAGGDENGVETSLVFVGMVGLADPPRRGIAASIAACHAAGIRVVMITGDHVRTASSIARSVGILEAGMDSNALVLNGSALASMTVEQLATLDPFPVVFSRVTPDNKLNIVKALQLRKDVVAMTGDGVNDAPAIRQANVGVAMGRSGTDITRQAADIILADDNFSTIVVAVAEGRKIYDNILKFIVYLLSCNFSEVVMMLVAVSSGYPEPLNALQILYANIVVDIPPSLALGAEDIEPDAMRRMPRNPEKAIVGKRYTLALIAQALSIGLLSFGSYAFCLDVEKLSVEQARSEAFAVIFITQCAHSFMSRSIRNSLLTSGPGEMFLGNVWLLGGSALSVAAVVAGIYVPGFNAVFGLVPINGRAWIKVLIAIVLHLCIVEVGKWMIRRVKPASSKEPSAFLSPPLGGPWSCDRESILPSASAQPAMPNDKHRKSGALTELERAISETARIVRPALEVTTQMKSILTFLF</sequence>
<dbReference type="GO" id="GO:1902600">
    <property type="term" value="P:proton transmembrane transport"/>
    <property type="evidence" value="ECO:0007669"/>
    <property type="project" value="TreeGrafter"/>
</dbReference>
<dbReference type="InterPro" id="IPR023298">
    <property type="entry name" value="ATPase_P-typ_TM_dom_sf"/>
</dbReference>
<evidence type="ECO:0000256" key="2">
    <source>
        <dbReference type="ARBA" id="ARBA00022475"/>
    </source>
</evidence>
<dbReference type="SFLD" id="SFLDS00003">
    <property type="entry name" value="Haloacid_Dehalogenase"/>
    <property type="match status" value="1"/>
</dbReference>
<feature type="transmembrane region" description="Helical" evidence="11">
    <location>
        <begin position="1130"/>
        <end position="1151"/>
    </location>
</feature>
<evidence type="ECO:0000256" key="1">
    <source>
        <dbReference type="ARBA" id="ARBA00004651"/>
    </source>
</evidence>